<feature type="domain" description="GFO/IDH/MocA-like oxidoreductase" evidence="3">
    <location>
        <begin position="140"/>
        <end position="275"/>
    </location>
</feature>
<dbReference type="InterPro" id="IPR050463">
    <property type="entry name" value="Gfo/Idh/MocA_oxidrdct_glycsds"/>
</dbReference>
<dbReference type="PANTHER" id="PTHR43818">
    <property type="entry name" value="BCDNA.GH03377"/>
    <property type="match status" value="1"/>
</dbReference>
<dbReference type="PANTHER" id="PTHR43818:SF11">
    <property type="entry name" value="BCDNA.GH03377"/>
    <property type="match status" value="1"/>
</dbReference>
<sequence>MTYIKVGLIGYKFMGKAHTQAYKNTNFYFEPQDPFQLKAICGRNEESVKAAAHTYGWESSETDWRSVVERDDIDLIDIVTPSNTHKDIAIAAAKAGKHVLTEKPMALNVSDAKEMLKAVTDAGVQHMVSFNYRRVPAIALAKRMIAEARIGNIYHMRAHYLQDWLADPQSPFAWRLDKNVAGSGAHGDLNAHIVDLARYLVGEFAEVIGMSETFVKERPVDNGKEGKRDVTVDDTTLFLARFDNGAVGNIEATRYATGRKNKNYIEINGSRGSIVFDFERMNELQFFSNEDEEHVQGYRTILVTEPDAHDYMKAWWPPGHLIGYEHAFTHQANDLADAITRQKPVYPNFEDGLRCQQVLEAVENSVKTRTWEMVEKSNG</sequence>
<dbReference type="SUPFAM" id="SSF55347">
    <property type="entry name" value="Glyceraldehyde-3-phosphate dehydrogenase-like, C-terminal domain"/>
    <property type="match status" value="1"/>
</dbReference>
<dbReference type="InterPro" id="IPR036291">
    <property type="entry name" value="NAD(P)-bd_dom_sf"/>
</dbReference>
<dbReference type="AlphaFoldDB" id="A0A7T6ZCV1"/>
<gene>
    <name evidence="4" type="ORF">HUG20_15505</name>
</gene>
<proteinExistence type="predicted"/>
<keyword evidence="1" id="KW-0560">Oxidoreductase</keyword>
<dbReference type="RefSeq" id="WP_200085597.1">
    <property type="nucleotide sequence ID" value="NZ_CP054706.1"/>
</dbReference>
<evidence type="ECO:0000313" key="5">
    <source>
        <dbReference type="Proteomes" id="UP000595349"/>
    </source>
</evidence>
<reference evidence="4 5" key="1">
    <citation type="submission" date="2020-06" db="EMBL/GenBank/DDBJ databases">
        <title>Genomic analysis of Salicibibacter sp. NKC21-4.</title>
        <authorList>
            <person name="Oh Y.J."/>
        </authorList>
    </citation>
    <scope>NUCLEOTIDE SEQUENCE [LARGE SCALE GENOMIC DNA]</scope>
    <source>
        <strain evidence="4 5">NKC21-4</strain>
    </source>
</reference>
<dbReference type="InterPro" id="IPR000683">
    <property type="entry name" value="Gfo/Idh/MocA-like_OxRdtase_N"/>
</dbReference>
<dbReference type="EMBL" id="CP054706">
    <property type="protein sequence ID" value="QQK81166.1"/>
    <property type="molecule type" value="Genomic_DNA"/>
</dbReference>
<dbReference type="Gene3D" id="3.30.360.10">
    <property type="entry name" value="Dihydrodipicolinate Reductase, domain 2"/>
    <property type="match status" value="1"/>
</dbReference>
<name>A0A7T6ZCV1_9BACI</name>
<dbReference type="Pfam" id="PF22725">
    <property type="entry name" value="GFO_IDH_MocA_C3"/>
    <property type="match status" value="1"/>
</dbReference>
<evidence type="ECO:0000256" key="1">
    <source>
        <dbReference type="ARBA" id="ARBA00023002"/>
    </source>
</evidence>
<dbReference type="SUPFAM" id="SSF51735">
    <property type="entry name" value="NAD(P)-binding Rossmann-fold domains"/>
    <property type="match status" value="1"/>
</dbReference>
<feature type="domain" description="Gfo/Idh/MocA-like oxidoreductase N-terminal" evidence="2">
    <location>
        <begin position="4"/>
        <end position="129"/>
    </location>
</feature>
<dbReference type="KEGG" id="scib:HUG20_15505"/>
<dbReference type="GO" id="GO:0016491">
    <property type="term" value="F:oxidoreductase activity"/>
    <property type="evidence" value="ECO:0007669"/>
    <property type="project" value="UniProtKB-KW"/>
</dbReference>
<dbReference type="Proteomes" id="UP000595349">
    <property type="component" value="Chromosome"/>
</dbReference>
<evidence type="ECO:0000259" key="3">
    <source>
        <dbReference type="Pfam" id="PF22725"/>
    </source>
</evidence>
<dbReference type="Pfam" id="PF01408">
    <property type="entry name" value="GFO_IDH_MocA"/>
    <property type="match status" value="1"/>
</dbReference>
<dbReference type="Gene3D" id="3.40.50.720">
    <property type="entry name" value="NAD(P)-binding Rossmann-like Domain"/>
    <property type="match status" value="1"/>
</dbReference>
<accession>A0A7T6ZCV1</accession>
<organism evidence="4 5">
    <name type="scientific">Salicibibacter cibi</name>
    <dbReference type="NCBI Taxonomy" id="2743001"/>
    <lineage>
        <taxon>Bacteria</taxon>
        <taxon>Bacillati</taxon>
        <taxon>Bacillota</taxon>
        <taxon>Bacilli</taxon>
        <taxon>Bacillales</taxon>
        <taxon>Bacillaceae</taxon>
        <taxon>Salicibibacter</taxon>
    </lineage>
</organism>
<evidence type="ECO:0000259" key="2">
    <source>
        <dbReference type="Pfam" id="PF01408"/>
    </source>
</evidence>
<keyword evidence="5" id="KW-1185">Reference proteome</keyword>
<dbReference type="GO" id="GO:0000166">
    <property type="term" value="F:nucleotide binding"/>
    <property type="evidence" value="ECO:0007669"/>
    <property type="project" value="InterPro"/>
</dbReference>
<evidence type="ECO:0000313" key="4">
    <source>
        <dbReference type="EMBL" id="QQK81166.1"/>
    </source>
</evidence>
<dbReference type="InterPro" id="IPR055170">
    <property type="entry name" value="GFO_IDH_MocA-like_dom"/>
</dbReference>
<protein>
    <submittedName>
        <fullName evidence="4">Gfo/Idh/MocA family oxidoreductase</fullName>
    </submittedName>
</protein>